<reference evidence="9 10" key="1">
    <citation type="journal article" date="2023" name="Proc. Natl. Acad. Sci. U.S.A.">
        <title>A global phylogenomic analysis of the shiitake genus Lentinula.</title>
        <authorList>
            <person name="Sierra-Patev S."/>
            <person name="Min B."/>
            <person name="Naranjo-Ortiz M."/>
            <person name="Looney B."/>
            <person name="Konkel Z."/>
            <person name="Slot J.C."/>
            <person name="Sakamoto Y."/>
            <person name="Steenwyk J.L."/>
            <person name="Rokas A."/>
            <person name="Carro J."/>
            <person name="Camarero S."/>
            <person name="Ferreira P."/>
            <person name="Molpeceres G."/>
            <person name="Ruiz-Duenas F.J."/>
            <person name="Serrano A."/>
            <person name="Henrissat B."/>
            <person name="Drula E."/>
            <person name="Hughes K.W."/>
            <person name="Mata J.L."/>
            <person name="Ishikawa N.K."/>
            <person name="Vargas-Isla R."/>
            <person name="Ushijima S."/>
            <person name="Smith C.A."/>
            <person name="Donoghue J."/>
            <person name="Ahrendt S."/>
            <person name="Andreopoulos W."/>
            <person name="He G."/>
            <person name="LaButti K."/>
            <person name="Lipzen A."/>
            <person name="Ng V."/>
            <person name="Riley R."/>
            <person name="Sandor L."/>
            <person name="Barry K."/>
            <person name="Martinez A.T."/>
            <person name="Xiao Y."/>
            <person name="Gibbons J.G."/>
            <person name="Terashima K."/>
            <person name="Grigoriev I.V."/>
            <person name="Hibbett D."/>
        </authorList>
    </citation>
    <scope>NUCLEOTIDE SEQUENCE [LARGE SCALE GENOMIC DNA]</scope>
    <source>
        <strain evidence="9 10">TFB7810</strain>
    </source>
</reference>
<keyword evidence="6 7" id="KW-0472">Membrane</keyword>
<comment type="caution">
    <text evidence="7">Lacks conserved residue(s) required for the propagation of feature annotation.</text>
</comment>
<dbReference type="GO" id="GO:0006950">
    <property type="term" value="P:response to stress"/>
    <property type="evidence" value="ECO:0007669"/>
    <property type="project" value="UniProtKB-ARBA"/>
</dbReference>
<keyword evidence="10" id="KW-1185">Reference proteome</keyword>
<dbReference type="PANTHER" id="PTHR11009">
    <property type="entry name" value="DER1-LIKE PROTEIN, DERLIN"/>
    <property type="match status" value="1"/>
</dbReference>
<dbReference type="Proteomes" id="UP001142393">
    <property type="component" value="Unassembled WGS sequence"/>
</dbReference>
<evidence type="ECO:0000256" key="7">
    <source>
        <dbReference type="RuleBase" id="RU363059"/>
    </source>
</evidence>
<dbReference type="Pfam" id="PF04511">
    <property type="entry name" value="DER1"/>
    <property type="match status" value="1"/>
</dbReference>
<evidence type="ECO:0000256" key="8">
    <source>
        <dbReference type="SAM" id="MobiDB-lite"/>
    </source>
</evidence>
<comment type="function">
    <text evidence="7">May be involved in the degradation of misfolded endoplasmic reticulum (ER) luminal proteins.</text>
</comment>
<evidence type="ECO:0000256" key="3">
    <source>
        <dbReference type="ARBA" id="ARBA00022692"/>
    </source>
</evidence>
<protein>
    <recommendedName>
        <fullName evidence="7">Derlin</fullName>
    </recommendedName>
</protein>
<dbReference type="EMBL" id="JANVFU010000003">
    <property type="protein sequence ID" value="KAJ3748072.1"/>
    <property type="molecule type" value="Genomic_DNA"/>
</dbReference>
<dbReference type="InterPro" id="IPR035952">
    <property type="entry name" value="Rhomboid-like_sf"/>
</dbReference>
<keyword evidence="3 7" id="KW-0812">Transmembrane</keyword>
<dbReference type="SUPFAM" id="SSF144091">
    <property type="entry name" value="Rhomboid-like"/>
    <property type="match status" value="1"/>
</dbReference>
<sequence length="264" mass="28418">MDALVAEIKKIPPVTRFLSISLISVTGTVLMKLVSPYKVLFHHSLISGARGFEVWRLWSSFFLGSGGLSFIFEIIMLYRTGNELESGPYLRKSSDFAFQLVIACAAIIVTSVPLSSTLFFRPLLLCLVYLSSQLAPPGAQTSLYGLITIPVKYFPFALLGMDLLSGGPRAAALALPGAVIGHLWWWGVFGSEPGGRGGTMAQYGRAPRWLARWFGETSESGANAGSVRATGSGVHVVPPRARAEEGAPTTHGHRWGPGQRLGNN</sequence>
<feature type="transmembrane region" description="Helical" evidence="7">
    <location>
        <begin position="55"/>
        <end position="78"/>
    </location>
</feature>
<gene>
    <name evidence="9" type="ORF">DFH05DRAFT_1482882</name>
</gene>
<evidence type="ECO:0000313" key="10">
    <source>
        <dbReference type="Proteomes" id="UP001142393"/>
    </source>
</evidence>
<evidence type="ECO:0000256" key="1">
    <source>
        <dbReference type="ARBA" id="ARBA00004477"/>
    </source>
</evidence>
<accession>A0A9W8P6Y4</accession>
<keyword evidence="5 7" id="KW-1133">Transmembrane helix</keyword>
<evidence type="ECO:0000256" key="2">
    <source>
        <dbReference type="ARBA" id="ARBA00008917"/>
    </source>
</evidence>
<feature type="region of interest" description="Disordered" evidence="8">
    <location>
        <begin position="241"/>
        <end position="264"/>
    </location>
</feature>
<evidence type="ECO:0000313" key="9">
    <source>
        <dbReference type="EMBL" id="KAJ3748072.1"/>
    </source>
</evidence>
<evidence type="ECO:0000256" key="4">
    <source>
        <dbReference type="ARBA" id="ARBA00022824"/>
    </source>
</evidence>
<feature type="transmembrane region" description="Helical" evidence="7">
    <location>
        <begin position="14"/>
        <end position="34"/>
    </location>
</feature>
<feature type="transmembrane region" description="Helical" evidence="7">
    <location>
        <begin position="98"/>
        <end position="131"/>
    </location>
</feature>
<proteinExistence type="inferred from homology"/>
<evidence type="ECO:0000256" key="5">
    <source>
        <dbReference type="ARBA" id="ARBA00022989"/>
    </source>
</evidence>
<organism evidence="9 10">
    <name type="scientific">Lentinula detonsa</name>
    <dbReference type="NCBI Taxonomy" id="2804962"/>
    <lineage>
        <taxon>Eukaryota</taxon>
        <taxon>Fungi</taxon>
        <taxon>Dikarya</taxon>
        <taxon>Basidiomycota</taxon>
        <taxon>Agaricomycotina</taxon>
        <taxon>Agaricomycetes</taxon>
        <taxon>Agaricomycetidae</taxon>
        <taxon>Agaricales</taxon>
        <taxon>Marasmiineae</taxon>
        <taxon>Omphalotaceae</taxon>
        <taxon>Lentinula</taxon>
    </lineage>
</organism>
<comment type="caution">
    <text evidence="9">The sequence shown here is derived from an EMBL/GenBank/DDBJ whole genome shotgun (WGS) entry which is preliminary data.</text>
</comment>
<dbReference type="InterPro" id="IPR007599">
    <property type="entry name" value="DER1"/>
</dbReference>
<dbReference type="AlphaFoldDB" id="A0A9W8P6Y4"/>
<comment type="subcellular location">
    <subcellularLocation>
        <location evidence="1 7">Endoplasmic reticulum membrane</location>
        <topology evidence="1 7">Multi-pass membrane protein</topology>
    </subcellularLocation>
</comment>
<evidence type="ECO:0000256" key="6">
    <source>
        <dbReference type="ARBA" id="ARBA00023136"/>
    </source>
</evidence>
<comment type="similarity">
    <text evidence="2 7">Belongs to the derlin family.</text>
</comment>
<dbReference type="GO" id="GO:0005789">
    <property type="term" value="C:endoplasmic reticulum membrane"/>
    <property type="evidence" value="ECO:0007669"/>
    <property type="project" value="UniProtKB-SubCell"/>
</dbReference>
<name>A0A9W8P6Y4_9AGAR</name>
<keyword evidence="4 7" id="KW-0256">Endoplasmic reticulum</keyword>